<evidence type="ECO:0000313" key="7">
    <source>
        <dbReference type="EMBL" id="SQI30964.1"/>
    </source>
</evidence>
<dbReference type="PANTHER" id="PTHR42770">
    <property type="entry name" value="AMINO ACID TRANSPORTER-RELATED"/>
    <property type="match status" value="1"/>
</dbReference>
<organism evidence="7 8">
    <name type="scientific">Serratia plymuthica</name>
    <dbReference type="NCBI Taxonomy" id="82996"/>
    <lineage>
        <taxon>Bacteria</taxon>
        <taxon>Pseudomonadati</taxon>
        <taxon>Pseudomonadota</taxon>
        <taxon>Gammaproteobacteria</taxon>
        <taxon>Enterobacterales</taxon>
        <taxon>Yersiniaceae</taxon>
        <taxon>Serratia</taxon>
    </lineage>
</organism>
<comment type="subcellular location">
    <subcellularLocation>
        <location evidence="1">Cell membrane</location>
        <topology evidence="1">Multi-pass membrane protein</topology>
    </subcellularLocation>
</comment>
<proteinExistence type="predicted"/>
<feature type="transmembrane region" description="Helical" evidence="6">
    <location>
        <begin position="21"/>
        <end position="43"/>
    </location>
</feature>
<evidence type="ECO:0000313" key="8">
    <source>
        <dbReference type="Proteomes" id="UP000248897"/>
    </source>
</evidence>
<keyword evidence="5 6" id="KW-0472">Membrane</keyword>
<dbReference type="Pfam" id="PF13520">
    <property type="entry name" value="AA_permease_2"/>
    <property type="match status" value="1"/>
</dbReference>
<evidence type="ECO:0000256" key="1">
    <source>
        <dbReference type="ARBA" id="ARBA00004651"/>
    </source>
</evidence>
<keyword evidence="2" id="KW-1003">Cell membrane</keyword>
<dbReference type="GO" id="GO:0005886">
    <property type="term" value="C:plasma membrane"/>
    <property type="evidence" value="ECO:0007669"/>
    <property type="project" value="UniProtKB-SubCell"/>
</dbReference>
<evidence type="ECO:0000256" key="3">
    <source>
        <dbReference type="ARBA" id="ARBA00022692"/>
    </source>
</evidence>
<dbReference type="PANTHER" id="PTHR42770:SF12">
    <property type="entry name" value="AMINO ACID TRANSPORTER"/>
    <property type="match status" value="1"/>
</dbReference>
<keyword evidence="3 6" id="KW-0812">Transmembrane</keyword>
<dbReference type="GO" id="GO:0022857">
    <property type="term" value="F:transmembrane transporter activity"/>
    <property type="evidence" value="ECO:0007669"/>
    <property type="project" value="InterPro"/>
</dbReference>
<evidence type="ECO:0000256" key="2">
    <source>
        <dbReference type="ARBA" id="ARBA00022475"/>
    </source>
</evidence>
<dbReference type="Proteomes" id="UP000248897">
    <property type="component" value="Chromosome 1"/>
</dbReference>
<accession>A0A2X4X3A3</accession>
<evidence type="ECO:0000256" key="4">
    <source>
        <dbReference type="ARBA" id="ARBA00022989"/>
    </source>
</evidence>
<dbReference type="EMBL" id="LS483469">
    <property type="protein sequence ID" value="SQI30964.1"/>
    <property type="molecule type" value="Genomic_DNA"/>
</dbReference>
<gene>
    <name evidence="7" type="ORF">NCTC12961_00670</name>
</gene>
<sequence>MNLSSRLHAHLERGKVGFPTTLASSVGVIMASPVILTVTSGFGIGGDTFALAMLIAFIMMQAQLTTFSEAAAMLPTSGSVYDYIACGMGRFFAITGALSAYLIVHIFAGTAETILSGIMALVNFEHLNTLMETHNTSWMIGVGLVILFGLLNAFGIEAFGKAEIVLTFAMWSTLVIFGIAGCCRRMRCRWKAGSAAR</sequence>
<dbReference type="InterPro" id="IPR002293">
    <property type="entry name" value="AA/rel_permease1"/>
</dbReference>
<protein>
    <submittedName>
        <fullName evidence="7">Amino acid transporter</fullName>
    </submittedName>
</protein>
<reference evidence="7 8" key="1">
    <citation type="submission" date="2018-06" db="EMBL/GenBank/DDBJ databases">
        <authorList>
            <consortium name="Pathogen Informatics"/>
            <person name="Doyle S."/>
        </authorList>
    </citation>
    <scope>NUCLEOTIDE SEQUENCE [LARGE SCALE GENOMIC DNA]</scope>
    <source>
        <strain evidence="7 8">NCTC12961</strain>
    </source>
</reference>
<dbReference type="Gene3D" id="1.20.1740.10">
    <property type="entry name" value="Amino acid/polyamine transporter I"/>
    <property type="match status" value="1"/>
</dbReference>
<dbReference type="InterPro" id="IPR050367">
    <property type="entry name" value="APC_superfamily"/>
</dbReference>
<evidence type="ECO:0000256" key="5">
    <source>
        <dbReference type="ARBA" id="ARBA00023136"/>
    </source>
</evidence>
<feature type="transmembrane region" description="Helical" evidence="6">
    <location>
        <begin position="49"/>
        <end position="68"/>
    </location>
</feature>
<dbReference type="AlphaFoldDB" id="A0A2X4X3A3"/>
<feature type="transmembrane region" description="Helical" evidence="6">
    <location>
        <begin position="136"/>
        <end position="156"/>
    </location>
</feature>
<feature type="transmembrane region" description="Helical" evidence="6">
    <location>
        <begin position="104"/>
        <end position="124"/>
    </location>
</feature>
<keyword evidence="4 6" id="KW-1133">Transmembrane helix</keyword>
<feature type="transmembrane region" description="Helical" evidence="6">
    <location>
        <begin position="162"/>
        <end position="183"/>
    </location>
</feature>
<evidence type="ECO:0000256" key="6">
    <source>
        <dbReference type="SAM" id="Phobius"/>
    </source>
</evidence>
<name>A0A2X4X3A3_SERPL</name>